<feature type="transmembrane region" description="Helical" evidence="7">
    <location>
        <begin position="164"/>
        <end position="182"/>
    </location>
</feature>
<evidence type="ECO:0000256" key="5">
    <source>
        <dbReference type="ARBA" id="ARBA00022989"/>
    </source>
</evidence>
<sequence>MTYSQKYIRFQNEELWNTLTHGIGTLLAVAALVLMVVYSSLYGGALEIICSIVFGLSLTFQYAASTFYHAATNPRKKYFLKRIDHLCIYLLIAGTYTPVMLIGLQGAWGWTMFAAIWALVILGFVFKFSPLRKSKKLSLSLYALMGWLVVIAVKPMVASLSSEALWYIALGGLAYTIGIVFYANKRIPFNHAIWHLWVLAGSILHFLAIFWYVLPR</sequence>
<comment type="caution">
    <text evidence="8">The sequence shown here is derived from an EMBL/GenBank/DDBJ whole genome shotgun (WGS) entry which is preliminary data.</text>
</comment>
<keyword evidence="6 7" id="KW-0472">Membrane</keyword>
<dbReference type="Proteomes" id="UP001549146">
    <property type="component" value="Unassembled WGS sequence"/>
</dbReference>
<comment type="similarity">
    <text evidence="2">Belongs to the UPF0073 (Hly-III) family.</text>
</comment>
<evidence type="ECO:0000256" key="6">
    <source>
        <dbReference type="ARBA" id="ARBA00023136"/>
    </source>
</evidence>
<organism evidence="8 9">
    <name type="scientific">Moheibacter stercoris</name>
    <dbReference type="NCBI Taxonomy" id="1628251"/>
    <lineage>
        <taxon>Bacteria</taxon>
        <taxon>Pseudomonadati</taxon>
        <taxon>Bacteroidota</taxon>
        <taxon>Flavobacteriia</taxon>
        <taxon>Flavobacteriales</taxon>
        <taxon>Weeksellaceae</taxon>
        <taxon>Moheibacter</taxon>
    </lineage>
</organism>
<protein>
    <submittedName>
        <fullName evidence="8">Hemolysin III</fullName>
    </submittedName>
</protein>
<evidence type="ECO:0000256" key="4">
    <source>
        <dbReference type="ARBA" id="ARBA00022692"/>
    </source>
</evidence>
<dbReference type="Pfam" id="PF03006">
    <property type="entry name" value="HlyIII"/>
    <property type="match status" value="1"/>
</dbReference>
<evidence type="ECO:0000256" key="3">
    <source>
        <dbReference type="ARBA" id="ARBA00022475"/>
    </source>
</evidence>
<dbReference type="PANTHER" id="PTHR20855">
    <property type="entry name" value="ADIPOR/PROGESTIN RECEPTOR-RELATED"/>
    <property type="match status" value="1"/>
</dbReference>
<feature type="transmembrane region" description="Helical" evidence="7">
    <location>
        <begin position="44"/>
        <end position="65"/>
    </location>
</feature>
<name>A0ABV2LSU8_9FLAO</name>
<dbReference type="RefSeq" id="WP_354508126.1">
    <property type="nucleotide sequence ID" value="NZ_JBEPMO010000005.1"/>
</dbReference>
<evidence type="ECO:0000256" key="2">
    <source>
        <dbReference type="ARBA" id="ARBA00008488"/>
    </source>
</evidence>
<feature type="transmembrane region" description="Helical" evidence="7">
    <location>
        <begin position="86"/>
        <end position="104"/>
    </location>
</feature>
<evidence type="ECO:0000313" key="8">
    <source>
        <dbReference type="EMBL" id="MET3731655.1"/>
    </source>
</evidence>
<keyword evidence="9" id="KW-1185">Reference proteome</keyword>
<dbReference type="InterPro" id="IPR004254">
    <property type="entry name" value="AdipoR/HlyIII-related"/>
</dbReference>
<feature type="transmembrane region" description="Helical" evidence="7">
    <location>
        <begin position="194"/>
        <end position="214"/>
    </location>
</feature>
<comment type="subcellular location">
    <subcellularLocation>
        <location evidence="1">Cell membrane</location>
        <topology evidence="1">Multi-pass membrane protein</topology>
    </subcellularLocation>
</comment>
<feature type="transmembrane region" description="Helical" evidence="7">
    <location>
        <begin position="141"/>
        <end position="158"/>
    </location>
</feature>
<keyword evidence="4 7" id="KW-0812">Transmembrane</keyword>
<accession>A0ABV2LSU8</accession>
<dbReference type="InterPro" id="IPR005744">
    <property type="entry name" value="Hy-lIII"/>
</dbReference>
<feature type="transmembrane region" description="Helical" evidence="7">
    <location>
        <begin position="110"/>
        <end position="129"/>
    </location>
</feature>
<evidence type="ECO:0000256" key="1">
    <source>
        <dbReference type="ARBA" id="ARBA00004651"/>
    </source>
</evidence>
<feature type="transmembrane region" description="Helical" evidence="7">
    <location>
        <begin position="15"/>
        <end position="38"/>
    </location>
</feature>
<proteinExistence type="inferred from homology"/>
<dbReference type="EMBL" id="JBEPMO010000005">
    <property type="protein sequence ID" value="MET3731655.1"/>
    <property type="molecule type" value="Genomic_DNA"/>
</dbReference>
<keyword evidence="3" id="KW-1003">Cell membrane</keyword>
<gene>
    <name evidence="8" type="ORF">ABID46_001229</name>
</gene>
<keyword evidence="5 7" id="KW-1133">Transmembrane helix</keyword>
<reference evidence="8 9" key="1">
    <citation type="submission" date="2024-06" db="EMBL/GenBank/DDBJ databases">
        <title>Genomic Encyclopedia of Type Strains, Phase IV (KMG-IV): sequencing the most valuable type-strain genomes for metagenomic binning, comparative biology and taxonomic classification.</title>
        <authorList>
            <person name="Goeker M."/>
        </authorList>
    </citation>
    <scope>NUCLEOTIDE SEQUENCE [LARGE SCALE GENOMIC DNA]</scope>
    <source>
        <strain evidence="8 9">DSM 29388</strain>
    </source>
</reference>
<evidence type="ECO:0000313" key="9">
    <source>
        <dbReference type="Proteomes" id="UP001549146"/>
    </source>
</evidence>
<evidence type="ECO:0000256" key="7">
    <source>
        <dbReference type="SAM" id="Phobius"/>
    </source>
</evidence>
<dbReference type="PANTHER" id="PTHR20855:SF3">
    <property type="entry name" value="LD03007P"/>
    <property type="match status" value="1"/>
</dbReference>
<dbReference type="NCBIfam" id="TIGR01065">
    <property type="entry name" value="hlyIII"/>
    <property type="match status" value="1"/>
</dbReference>